<feature type="non-terminal residue" evidence="1">
    <location>
        <position position="1"/>
    </location>
</feature>
<organism evidence="1 2">
    <name type="scientific">Ixodes persulcatus</name>
    <name type="common">Taiga tick</name>
    <dbReference type="NCBI Taxonomy" id="34615"/>
    <lineage>
        <taxon>Eukaryota</taxon>
        <taxon>Metazoa</taxon>
        <taxon>Ecdysozoa</taxon>
        <taxon>Arthropoda</taxon>
        <taxon>Chelicerata</taxon>
        <taxon>Arachnida</taxon>
        <taxon>Acari</taxon>
        <taxon>Parasitiformes</taxon>
        <taxon>Ixodida</taxon>
        <taxon>Ixodoidea</taxon>
        <taxon>Ixodidae</taxon>
        <taxon>Ixodinae</taxon>
        <taxon>Ixodes</taxon>
    </lineage>
</organism>
<gene>
    <name evidence="1" type="ORF">HPB47_001011</name>
</gene>
<evidence type="ECO:0000313" key="1">
    <source>
        <dbReference type="EMBL" id="KAG0423206.1"/>
    </source>
</evidence>
<sequence>LKQERSATIITAWAALHNLGRQLLNPSPPVVPLLPLPKPFVRRPGQSAIPPPLDTGTNVRNLLIASHFT</sequence>
<keyword evidence="2" id="KW-1185">Reference proteome</keyword>
<proteinExistence type="predicted"/>
<name>A0AC60PQ92_IXOPE</name>
<accession>A0AC60PQ92</accession>
<dbReference type="EMBL" id="JABSTQ010010131">
    <property type="protein sequence ID" value="KAG0423206.1"/>
    <property type="molecule type" value="Genomic_DNA"/>
</dbReference>
<dbReference type="Proteomes" id="UP000805193">
    <property type="component" value="Unassembled WGS sequence"/>
</dbReference>
<reference evidence="1 2" key="1">
    <citation type="journal article" date="2020" name="Cell">
        <title>Large-Scale Comparative Analyses of Tick Genomes Elucidate Their Genetic Diversity and Vector Capacities.</title>
        <authorList>
            <consortium name="Tick Genome and Microbiome Consortium (TIGMIC)"/>
            <person name="Jia N."/>
            <person name="Wang J."/>
            <person name="Shi W."/>
            <person name="Du L."/>
            <person name="Sun Y."/>
            <person name="Zhan W."/>
            <person name="Jiang J.F."/>
            <person name="Wang Q."/>
            <person name="Zhang B."/>
            <person name="Ji P."/>
            <person name="Bell-Sakyi L."/>
            <person name="Cui X.M."/>
            <person name="Yuan T.T."/>
            <person name="Jiang B.G."/>
            <person name="Yang W.F."/>
            <person name="Lam T.T."/>
            <person name="Chang Q.C."/>
            <person name="Ding S.J."/>
            <person name="Wang X.J."/>
            <person name="Zhu J.G."/>
            <person name="Ruan X.D."/>
            <person name="Zhao L."/>
            <person name="Wei J.T."/>
            <person name="Ye R.Z."/>
            <person name="Que T.C."/>
            <person name="Du C.H."/>
            <person name="Zhou Y.H."/>
            <person name="Cheng J.X."/>
            <person name="Dai P.F."/>
            <person name="Guo W.B."/>
            <person name="Han X.H."/>
            <person name="Huang E.J."/>
            <person name="Li L.F."/>
            <person name="Wei W."/>
            <person name="Gao Y.C."/>
            <person name="Liu J.Z."/>
            <person name="Shao H.Z."/>
            <person name="Wang X."/>
            <person name="Wang C.C."/>
            <person name="Yang T.C."/>
            <person name="Huo Q.B."/>
            <person name="Li W."/>
            <person name="Chen H.Y."/>
            <person name="Chen S.E."/>
            <person name="Zhou L.G."/>
            <person name="Ni X.B."/>
            <person name="Tian J.H."/>
            <person name="Sheng Y."/>
            <person name="Liu T."/>
            <person name="Pan Y.S."/>
            <person name="Xia L.Y."/>
            <person name="Li J."/>
            <person name="Zhao F."/>
            <person name="Cao W.C."/>
        </authorList>
    </citation>
    <scope>NUCLEOTIDE SEQUENCE [LARGE SCALE GENOMIC DNA]</scope>
    <source>
        <strain evidence="1">Iper-2018</strain>
    </source>
</reference>
<comment type="caution">
    <text evidence="1">The sequence shown here is derived from an EMBL/GenBank/DDBJ whole genome shotgun (WGS) entry which is preliminary data.</text>
</comment>
<protein>
    <submittedName>
        <fullName evidence="1">Uncharacterized protein</fullName>
    </submittedName>
</protein>
<evidence type="ECO:0000313" key="2">
    <source>
        <dbReference type="Proteomes" id="UP000805193"/>
    </source>
</evidence>